<comment type="caution">
    <text evidence="2">The sequence shown here is derived from an EMBL/GenBank/DDBJ whole genome shotgun (WGS) entry which is preliminary data.</text>
</comment>
<protein>
    <submittedName>
        <fullName evidence="2">Uncharacterized protein</fullName>
    </submittedName>
</protein>
<keyword evidence="3" id="KW-1185">Reference proteome</keyword>
<dbReference type="Proteomes" id="UP001434883">
    <property type="component" value="Unassembled WGS sequence"/>
</dbReference>
<reference evidence="2 3" key="1">
    <citation type="submission" date="2021-06" db="EMBL/GenBank/DDBJ databases">
        <authorList>
            <person name="Palmer J.M."/>
        </authorList>
    </citation>
    <scope>NUCLEOTIDE SEQUENCE [LARGE SCALE GENOMIC DNA]</scope>
    <source>
        <strain evidence="2 3">XC_2019</strain>
        <tissue evidence="2">Muscle</tissue>
    </source>
</reference>
<feature type="compositionally biased region" description="Basic and acidic residues" evidence="1">
    <location>
        <begin position="31"/>
        <end position="44"/>
    </location>
</feature>
<feature type="compositionally biased region" description="Polar residues" evidence="1">
    <location>
        <begin position="76"/>
        <end position="94"/>
    </location>
</feature>
<name>A0ABV0QT14_9TELE</name>
<dbReference type="EMBL" id="JAHRIN010021615">
    <property type="protein sequence ID" value="MEQ2198978.1"/>
    <property type="molecule type" value="Genomic_DNA"/>
</dbReference>
<gene>
    <name evidence="2" type="ORF">XENOCAPTIV_021840</name>
</gene>
<proteinExistence type="predicted"/>
<feature type="compositionally biased region" description="Acidic residues" evidence="1">
    <location>
        <begin position="45"/>
        <end position="58"/>
    </location>
</feature>
<evidence type="ECO:0000313" key="3">
    <source>
        <dbReference type="Proteomes" id="UP001434883"/>
    </source>
</evidence>
<feature type="region of interest" description="Disordered" evidence="1">
    <location>
        <begin position="30"/>
        <end position="120"/>
    </location>
</feature>
<accession>A0ABV0QT14</accession>
<evidence type="ECO:0000256" key="1">
    <source>
        <dbReference type="SAM" id="MobiDB-lite"/>
    </source>
</evidence>
<sequence length="147" mass="16866">LVLVCYVNFQTMKRKSTDISSYFKKKITAGGEKEMTGEQHRLIEDKEDGGEEQTEQDDKDTQPVLVKHSEEEHQTAADQGQSAPLVTEAWQNSAKAGVRPVPGPTDISQSRAEQPKQPQLKVFPRTYQGDRRRCFSKDWYNTHKWLE</sequence>
<organism evidence="2 3">
    <name type="scientific">Xenoophorus captivus</name>
    <dbReference type="NCBI Taxonomy" id="1517983"/>
    <lineage>
        <taxon>Eukaryota</taxon>
        <taxon>Metazoa</taxon>
        <taxon>Chordata</taxon>
        <taxon>Craniata</taxon>
        <taxon>Vertebrata</taxon>
        <taxon>Euteleostomi</taxon>
        <taxon>Actinopterygii</taxon>
        <taxon>Neopterygii</taxon>
        <taxon>Teleostei</taxon>
        <taxon>Neoteleostei</taxon>
        <taxon>Acanthomorphata</taxon>
        <taxon>Ovalentaria</taxon>
        <taxon>Atherinomorphae</taxon>
        <taxon>Cyprinodontiformes</taxon>
        <taxon>Goodeidae</taxon>
        <taxon>Xenoophorus</taxon>
    </lineage>
</organism>
<feature type="non-terminal residue" evidence="2">
    <location>
        <position position="1"/>
    </location>
</feature>
<evidence type="ECO:0000313" key="2">
    <source>
        <dbReference type="EMBL" id="MEQ2198978.1"/>
    </source>
</evidence>